<evidence type="ECO:0000313" key="2">
    <source>
        <dbReference type="Proteomes" id="UP000005309"/>
    </source>
</evidence>
<dbReference type="OrthoDB" id="1664734at2"/>
<accession>C4V692</accession>
<dbReference type="STRING" id="638302.HMPREF0908_1992"/>
<reference evidence="1 2" key="1">
    <citation type="submission" date="2009-04" db="EMBL/GenBank/DDBJ databases">
        <authorList>
            <person name="Qin X."/>
            <person name="Bachman B."/>
            <person name="Battles P."/>
            <person name="Bell A."/>
            <person name="Bess C."/>
            <person name="Bickham C."/>
            <person name="Chaboub L."/>
            <person name="Chen D."/>
            <person name="Coyle M."/>
            <person name="Deiros D.R."/>
            <person name="Dinh H."/>
            <person name="Forbes L."/>
            <person name="Fowler G."/>
            <person name="Francisco L."/>
            <person name="Fu Q."/>
            <person name="Gubbala S."/>
            <person name="Hale W."/>
            <person name="Han Y."/>
            <person name="Hemphill L."/>
            <person name="Highlander S.K."/>
            <person name="Hirani K."/>
            <person name="Hogues M."/>
            <person name="Jackson L."/>
            <person name="Jakkamsetti A."/>
            <person name="Javaid M."/>
            <person name="Jiang H."/>
            <person name="Korchina V."/>
            <person name="Kovar C."/>
            <person name="Lara F."/>
            <person name="Lee S."/>
            <person name="Mata R."/>
            <person name="Mathew T."/>
            <person name="Moen C."/>
            <person name="Morales K."/>
            <person name="Munidasa M."/>
            <person name="Nazareth L."/>
            <person name="Ngo R."/>
            <person name="Nguyen L."/>
            <person name="Okwuonu G."/>
            <person name="Ongeri F."/>
            <person name="Patil S."/>
            <person name="Petrosino J."/>
            <person name="Pham C."/>
            <person name="Pham P."/>
            <person name="Pu L.-L."/>
            <person name="Puazo M."/>
            <person name="Raj R."/>
            <person name="Reid J."/>
            <person name="Rouhana J."/>
            <person name="Saada N."/>
            <person name="Shang Y."/>
            <person name="Simmons D."/>
            <person name="Thornton R."/>
            <person name="Warren J."/>
            <person name="Weissenberger G."/>
            <person name="Zhang J."/>
            <person name="Zhang L."/>
            <person name="Zhou C."/>
            <person name="Zhu D."/>
            <person name="Muzny D."/>
            <person name="Worley K."/>
            <person name="Gibbs R."/>
        </authorList>
    </citation>
    <scope>NUCLEOTIDE SEQUENCE [LARGE SCALE GENOMIC DNA]</scope>
    <source>
        <strain evidence="1 2">ATCC 43531</strain>
    </source>
</reference>
<dbReference type="Pfam" id="PF05137">
    <property type="entry name" value="PilN"/>
    <property type="match status" value="1"/>
</dbReference>
<dbReference type="InterPro" id="IPR007813">
    <property type="entry name" value="PilN"/>
</dbReference>
<gene>
    <name evidence="1" type="ORF">HMPREF0908_1992</name>
</gene>
<comment type="caution">
    <text evidence="1">The sequence shown here is derived from an EMBL/GenBank/DDBJ whole genome shotgun (WGS) entry which is preliminary data.</text>
</comment>
<dbReference type="AlphaFoldDB" id="C4V692"/>
<dbReference type="EMBL" id="ACLA01000033">
    <property type="protein sequence ID" value="EEQ47690.1"/>
    <property type="molecule type" value="Genomic_DNA"/>
</dbReference>
<dbReference type="HOGENOM" id="CLU_703374_0_0_9"/>
<evidence type="ECO:0000313" key="1">
    <source>
        <dbReference type="EMBL" id="EEQ47690.1"/>
    </source>
</evidence>
<protein>
    <submittedName>
        <fullName evidence="1">Fimbrial assembly protein PilN</fullName>
    </submittedName>
</protein>
<proteinExistence type="predicted"/>
<organism evidence="1 2">
    <name type="scientific">Selenomonas flueggei ATCC 43531</name>
    <dbReference type="NCBI Taxonomy" id="638302"/>
    <lineage>
        <taxon>Bacteria</taxon>
        <taxon>Bacillati</taxon>
        <taxon>Bacillota</taxon>
        <taxon>Negativicutes</taxon>
        <taxon>Selenomonadales</taxon>
        <taxon>Selenomonadaceae</taxon>
        <taxon>Selenomonas</taxon>
    </lineage>
</organism>
<name>C4V692_9FIRM</name>
<dbReference type="Proteomes" id="UP000005309">
    <property type="component" value="Unassembled WGS sequence"/>
</dbReference>
<keyword evidence="2" id="KW-1185">Reference proteome</keyword>
<sequence length="397" mass="42317">MFGVDGFKDAHLLAKISLHPLRPREAVGIGMTEDGAVLARLSASDDADGGWMVTASHTAACACAPTDASSLAAAVRAALSSQGWERLPLGLALPAGVAVTAERELPAALTGEDLRAALLWAMRAEADAEGRTLPAALRLCCCARTDTEPYRYWSAVMEDARVRAYFAAFSHEGMRLRRLTVCPPAGGTLAPLIAAACRPQMSWECQEMGADLSEAVYAGLLVSMRSSSLSWCEERNIVQRIRSHAAGVMAAAAAACFLMAVSMDAAVLIADRAAADAVREELGHADADVHRMEIYAAQRADVTRREQILAEFQASAHPLRAFLVFLGTVTADGVHLTALRADETVEIEGEAADYDALHALVERVDAGGFFSGHVVLAEVSRDEEGVRFVLRADWKGV</sequence>